<gene>
    <name evidence="1" type="ORF">DWZ29_13410</name>
</gene>
<name>A0A415TWZ9_9FIRM</name>
<reference evidence="1 2" key="1">
    <citation type="submission" date="2018-08" db="EMBL/GenBank/DDBJ databases">
        <title>A genome reference for cultivated species of the human gut microbiota.</title>
        <authorList>
            <person name="Zou Y."/>
            <person name="Xue W."/>
            <person name="Luo G."/>
        </authorList>
    </citation>
    <scope>NUCLEOTIDE SEQUENCE [LARGE SCALE GENOMIC DNA]</scope>
    <source>
        <strain evidence="1 2">AF31-17AC</strain>
    </source>
</reference>
<dbReference type="AlphaFoldDB" id="A0A415TWZ9"/>
<sequence length="429" mass="49270">MATNYTLYNEKSISNSCAEDSEEDAVKYLNCPDNFRPFNEGLTELLENSGFTGNTSDIDALADYLISKLDAIHSAITPQTIYSWFSAEHRPKIEPGSRERMYEICFALHLPIEKVKWFFNHVYYDRAFNCHTCEEAIYYYCFLYHLDYNAAKDLIQTVKTSSPSEDFADTENNINYTTFVQNQAEDCSSTEEFLHFLIENKNAFDTWNQSAISQINAMLGEITGSEDTKPFLKKLKITLKTLVANGGTLKDTDITDINQCGLLIQEIYADACDSSEPIHAYMNELLTKRNVFASSFILDRILTTMTGFSKDCEVPYIIKNNFPSKKTLSDILSESKNGTLKLYDSIRKVLILLNFYIYWCNIRLHPSEAENCDSATLFEIYRDEADYLLESCGYQPLFAGNPYDWLFLKASKNEDPLFFFRNCMGEILD</sequence>
<protein>
    <submittedName>
        <fullName evidence="1">Uncharacterized protein</fullName>
    </submittedName>
</protein>
<accession>A0A415TWZ9</accession>
<dbReference type="RefSeq" id="WP_118486423.1">
    <property type="nucleotide sequence ID" value="NZ_QRQO01000049.1"/>
</dbReference>
<dbReference type="EMBL" id="QRQO01000049">
    <property type="protein sequence ID" value="RHN10183.1"/>
    <property type="molecule type" value="Genomic_DNA"/>
</dbReference>
<dbReference type="Proteomes" id="UP000283700">
    <property type="component" value="Unassembled WGS sequence"/>
</dbReference>
<evidence type="ECO:0000313" key="2">
    <source>
        <dbReference type="Proteomes" id="UP000283700"/>
    </source>
</evidence>
<proteinExistence type="predicted"/>
<comment type="caution">
    <text evidence="1">The sequence shown here is derived from an EMBL/GenBank/DDBJ whole genome shotgun (WGS) entry which is preliminary data.</text>
</comment>
<organism evidence="1 2">
    <name type="scientific">Anaerobutyricum hallii</name>
    <dbReference type="NCBI Taxonomy" id="39488"/>
    <lineage>
        <taxon>Bacteria</taxon>
        <taxon>Bacillati</taxon>
        <taxon>Bacillota</taxon>
        <taxon>Clostridia</taxon>
        <taxon>Lachnospirales</taxon>
        <taxon>Lachnospiraceae</taxon>
        <taxon>Anaerobutyricum</taxon>
    </lineage>
</organism>
<evidence type="ECO:0000313" key="1">
    <source>
        <dbReference type="EMBL" id="RHN10183.1"/>
    </source>
</evidence>